<evidence type="ECO:0000313" key="2">
    <source>
        <dbReference type="Proteomes" id="UP000766336"/>
    </source>
</evidence>
<name>A0ABS5QE88_9PROT</name>
<dbReference type="RefSeq" id="WP_213670267.1">
    <property type="nucleotide sequence ID" value="NZ_JAHCDA010000002.1"/>
</dbReference>
<evidence type="ECO:0000313" key="1">
    <source>
        <dbReference type="EMBL" id="MBS7811601.1"/>
    </source>
</evidence>
<keyword evidence="2" id="KW-1185">Reference proteome</keyword>
<dbReference type="EMBL" id="JAHCDA010000002">
    <property type="protein sequence ID" value="MBS7811601.1"/>
    <property type="molecule type" value="Genomic_DNA"/>
</dbReference>
<reference evidence="1 2" key="1">
    <citation type="submission" date="2021-05" db="EMBL/GenBank/DDBJ databases">
        <title>Roseococcus sp. XZZS9, whole genome shotgun sequencing project.</title>
        <authorList>
            <person name="Zhao G."/>
            <person name="Shen L."/>
        </authorList>
    </citation>
    <scope>NUCLEOTIDE SEQUENCE [LARGE SCALE GENOMIC DNA]</scope>
    <source>
        <strain evidence="1 2">XZZS9</strain>
    </source>
</reference>
<dbReference type="Proteomes" id="UP000766336">
    <property type="component" value="Unassembled WGS sequence"/>
</dbReference>
<organism evidence="1 2">
    <name type="scientific">Roseococcus pinisoli</name>
    <dbReference type="NCBI Taxonomy" id="2835040"/>
    <lineage>
        <taxon>Bacteria</taxon>
        <taxon>Pseudomonadati</taxon>
        <taxon>Pseudomonadota</taxon>
        <taxon>Alphaproteobacteria</taxon>
        <taxon>Acetobacterales</taxon>
        <taxon>Roseomonadaceae</taxon>
        <taxon>Roseococcus</taxon>
    </lineage>
</organism>
<gene>
    <name evidence="1" type="ORF">KHU32_11690</name>
</gene>
<comment type="caution">
    <text evidence="1">The sequence shown here is derived from an EMBL/GenBank/DDBJ whole genome shotgun (WGS) entry which is preliminary data.</text>
</comment>
<dbReference type="Pfam" id="PF01899">
    <property type="entry name" value="MNHE"/>
    <property type="match status" value="1"/>
</dbReference>
<sequence length="155" mass="16222">MPPLAALPRFVGLLAVWVVIGGADLKGLAVGAATAAIATWFSLRLLPAGVLQLRPLPLLGLLLRYPLQALRAGTEVACRAFDLRLSPGFVPYAPVTAPSVQRDAFLTWSSLQPGTLPAGEDEVSGAVAIHALDVTQPVAASMAAEEARFARIFRG</sequence>
<proteinExistence type="predicted"/>
<protein>
    <submittedName>
        <fullName evidence="1">Na+/H+ antiporter subunit E</fullName>
    </submittedName>
</protein>
<accession>A0ABS5QE88</accession>
<dbReference type="InterPro" id="IPR002758">
    <property type="entry name" value="Cation_antiport_E"/>
</dbReference>